<comment type="similarity">
    <text evidence="9">Belongs to the mitochondrial carrier (TC 2.A.29) family.</text>
</comment>
<dbReference type="AlphaFoldDB" id="A0A2T9YNX8"/>
<dbReference type="GO" id="GO:0031966">
    <property type="term" value="C:mitochondrial membrane"/>
    <property type="evidence" value="ECO:0007669"/>
    <property type="project" value="UniProtKB-SubCell"/>
</dbReference>
<dbReference type="InterPro" id="IPR002067">
    <property type="entry name" value="MCP"/>
</dbReference>
<dbReference type="GO" id="GO:0055085">
    <property type="term" value="P:transmembrane transport"/>
    <property type="evidence" value="ECO:0007669"/>
    <property type="project" value="InterPro"/>
</dbReference>
<dbReference type="Pfam" id="PF00153">
    <property type="entry name" value="Mito_carr"/>
    <property type="match status" value="3"/>
</dbReference>
<evidence type="ECO:0000313" key="12">
    <source>
        <dbReference type="EMBL" id="PVU94019.1"/>
    </source>
</evidence>
<dbReference type="PANTHER" id="PTHR24089">
    <property type="entry name" value="SOLUTE CARRIER FAMILY 25"/>
    <property type="match status" value="1"/>
</dbReference>
<feature type="transmembrane region" description="Helical" evidence="11">
    <location>
        <begin position="333"/>
        <end position="356"/>
    </location>
</feature>
<comment type="caution">
    <text evidence="12">The sequence shown here is derived from an EMBL/GenBank/DDBJ whole genome shotgun (WGS) entry which is preliminary data.</text>
</comment>
<feature type="transmembrane region" description="Helical" evidence="11">
    <location>
        <begin position="163"/>
        <end position="183"/>
    </location>
</feature>
<evidence type="ECO:0000256" key="9">
    <source>
        <dbReference type="RuleBase" id="RU000488"/>
    </source>
</evidence>
<evidence type="ECO:0000256" key="10">
    <source>
        <dbReference type="SAM" id="MobiDB-lite"/>
    </source>
</evidence>
<sequence length="366" mass="41434">MPEGTISGTTPTTNTNNMSTNSSKNNSSTTLNEDQNINKFTFNNLPYATVTFLFGGIAGCAGMISLILLISLKLKIYFNPPFYFFKIAKTVVAPLDRVKILFQTGNPKFKKFIHAKYGMLKAMKSITTEYGVSGLFRGHSMQLARIYPYAAIKFMSYEQIKRVGVISVFMTFPFDMIRVRMAYETPTINSNHERVRETILKIYKEKANKIPILNFYRGFLLSVVGMIPYGGVSFLTHNFCVNLMKKKYSKYTVLPLDQQTQFYNNTPSKSKKKLRAWAELTAGGISGVIAQTCSYPFELIRRQLQVSGTYSPEKILNPLTVVKSIYKEHGFRGFFTGLTIGYIKVVPMFAVSFYTYEKLKSLAGID</sequence>
<name>A0A2T9YNX8_9FUNG</name>
<feature type="transmembrane region" description="Helical" evidence="11">
    <location>
        <begin position="219"/>
        <end position="241"/>
    </location>
</feature>
<keyword evidence="7 8" id="KW-0472">Membrane</keyword>
<dbReference type="InterPro" id="IPR023395">
    <property type="entry name" value="MCP_dom_sf"/>
</dbReference>
<evidence type="ECO:0000256" key="11">
    <source>
        <dbReference type="SAM" id="Phobius"/>
    </source>
</evidence>
<dbReference type="InterPro" id="IPR018108">
    <property type="entry name" value="MCP_transmembrane"/>
</dbReference>
<dbReference type="Gene3D" id="1.50.40.10">
    <property type="entry name" value="Mitochondrial carrier domain"/>
    <property type="match status" value="1"/>
</dbReference>
<dbReference type="SUPFAM" id="SSF103506">
    <property type="entry name" value="Mitochondrial carrier"/>
    <property type="match status" value="1"/>
</dbReference>
<accession>A0A2T9YNX8</accession>
<evidence type="ECO:0000256" key="7">
    <source>
        <dbReference type="ARBA" id="ARBA00023136"/>
    </source>
</evidence>
<keyword evidence="4" id="KW-0677">Repeat</keyword>
<proteinExistence type="inferred from homology"/>
<dbReference type="PRINTS" id="PR00926">
    <property type="entry name" value="MITOCARRIER"/>
</dbReference>
<evidence type="ECO:0000313" key="13">
    <source>
        <dbReference type="Proteomes" id="UP000245383"/>
    </source>
</evidence>
<dbReference type="PROSITE" id="PS50920">
    <property type="entry name" value="SOLCAR"/>
    <property type="match status" value="2"/>
</dbReference>
<comment type="subcellular location">
    <subcellularLocation>
        <location evidence="1">Mitochondrion membrane</location>
        <topology evidence="1">Multi-pass membrane protein</topology>
    </subcellularLocation>
</comment>
<keyword evidence="5 11" id="KW-1133">Transmembrane helix</keyword>
<keyword evidence="13" id="KW-1185">Reference proteome</keyword>
<dbReference type="OrthoDB" id="270584at2759"/>
<gene>
    <name evidence="12" type="ORF">BB561_002887</name>
</gene>
<evidence type="ECO:0000256" key="2">
    <source>
        <dbReference type="ARBA" id="ARBA00022448"/>
    </source>
</evidence>
<evidence type="ECO:0000256" key="5">
    <source>
        <dbReference type="ARBA" id="ARBA00022989"/>
    </source>
</evidence>
<protein>
    <recommendedName>
        <fullName evidence="14">Mitochondrial carrier protein</fullName>
    </recommendedName>
</protein>
<feature type="repeat" description="Solcar" evidence="8">
    <location>
        <begin position="72"/>
        <end position="163"/>
    </location>
</feature>
<keyword evidence="6" id="KW-0496">Mitochondrion</keyword>
<evidence type="ECO:0000256" key="4">
    <source>
        <dbReference type="ARBA" id="ARBA00022737"/>
    </source>
</evidence>
<feature type="compositionally biased region" description="Low complexity" evidence="10">
    <location>
        <begin position="1"/>
        <end position="30"/>
    </location>
</feature>
<dbReference type="EMBL" id="MBFR01000104">
    <property type="protein sequence ID" value="PVU94019.1"/>
    <property type="molecule type" value="Genomic_DNA"/>
</dbReference>
<feature type="region of interest" description="Disordered" evidence="10">
    <location>
        <begin position="1"/>
        <end position="31"/>
    </location>
</feature>
<reference evidence="12 13" key="1">
    <citation type="journal article" date="2018" name="MBio">
        <title>Comparative Genomics Reveals the Core Gene Toolbox for the Fungus-Insect Symbiosis.</title>
        <authorList>
            <person name="Wang Y."/>
            <person name="Stata M."/>
            <person name="Wang W."/>
            <person name="Stajich J.E."/>
            <person name="White M.M."/>
            <person name="Moncalvo J.M."/>
        </authorList>
    </citation>
    <scope>NUCLEOTIDE SEQUENCE [LARGE SCALE GENOMIC DNA]</scope>
    <source>
        <strain evidence="12 13">SWE-8-4</strain>
    </source>
</reference>
<evidence type="ECO:0000256" key="8">
    <source>
        <dbReference type="PROSITE-ProRule" id="PRU00282"/>
    </source>
</evidence>
<evidence type="ECO:0000256" key="1">
    <source>
        <dbReference type="ARBA" id="ARBA00004225"/>
    </source>
</evidence>
<evidence type="ECO:0008006" key="14">
    <source>
        <dbReference type="Google" id="ProtNLM"/>
    </source>
</evidence>
<feature type="transmembrane region" description="Helical" evidence="11">
    <location>
        <begin position="47"/>
        <end position="70"/>
    </location>
</feature>
<organism evidence="12 13">
    <name type="scientific">Smittium simulii</name>
    <dbReference type="NCBI Taxonomy" id="133385"/>
    <lineage>
        <taxon>Eukaryota</taxon>
        <taxon>Fungi</taxon>
        <taxon>Fungi incertae sedis</taxon>
        <taxon>Zoopagomycota</taxon>
        <taxon>Kickxellomycotina</taxon>
        <taxon>Harpellomycetes</taxon>
        <taxon>Harpellales</taxon>
        <taxon>Legeriomycetaceae</taxon>
        <taxon>Smittium</taxon>
    </lineage>
</organism>
<dbReference type="Proteomes" id="UP000245383">
    <property type="component" value="Unassembled WGS sequence"/>
</dbReference>
<keyword evidence="2 9" id="KW-0813">Transport</keyword>
<evidence type="ECO:0000256" key="6">
    <source>
        <dbReference type="ARBA" id="ARBA00023128"/>
    </source>
</evidence>
<keyword evidence="3 8" id="KW-0812">Transmembrane</keyword>
<feature type="repeat" description="Solcar" evidence="8">
    <location>
        <begin position="274"/>
        <end position="362"/>
    </location>
</feature>
<evidence type="ECO:0000256" key="3">
    <source>
        <dbReference type="ARBA" id="ARBA00022692"/>
    </source>
</evidence>
<dbReference type="STRING" id="133385.A0A2T9YNX8"/>